<proteinExistence type="predicted"/>
<dbReference type="PROSITE" id="PS50878">
    <property type="entry name" value="RT_POL"/>
    <property type="match status" value="1"/>
</dbReference>
<name>A0A9Q0HLU9_9POAL</name>
<evidence type="ECO:0000313" key="3">
    <source>
        <dbReference type="Proteomes" id="UP001151287"/>
    </source>
</evidence>
<reference evidence="2" key="1">
    <citation type="journal article" date="2022" name="Cell">
        <title>Repeat-based holocentromeres influence genome architecture and karyotype evolution.</title>
        <authorList>
            <person name="Hofstatter P.G."/>
            <person name="Thangavel G."/>
            <person name="Lux T."/>
            <person name="Neumann P."/>
            <person name="Vondrak T."/>
            <person name="Novak P."/>
            <person name="Zhang M."/>
            <person name="Costa L."/>
            <person name="Castellani M."/>
            <person name="Scott A."/>
            <person name="Toegelov H."/>
            <person name="Fuchs J."/>
            <person name="Mata-Sucre Y."/>
            <person name="Dias Y."/>
            <person name="Vanzela A.L.L."/>
            <person name="Huettel B."/>
            <person name="Almeida C.C.S."/>
            <person name="Simkova H."/>
            <person name="Souza G."/>
            <person name="Pedrosa-Harand A."/>
            <person name="Macas J."/>
            <person name="Mayer K.F.X."/>
            <person name="Houben A."/>
            <person name="Marques A."/>
        </authorList>
    </citation>
    <scope>NUCLEOTIDE SEQUENCE</scope>
    <source>
        <strain evidence="2">RhyBre1mFocal</strain>
    </source>
</reference>
<feature type="domain" description="Reverse transcriptase" evidence="1">
    <location>
        <begin position="1"/>
        <end position="202"/>
    </location>
</feature>
<sequence length="519" mass="59766">MSIMDSFMVAKECISFFQKKKIPAVLYKVNFAKAFDTVSWTFLTNLLIERDFPPLWLACLLRLLRSSSSSIKINGEFTDYFTHKRGLRQGDPLSPLLFIIAVEALQSFISNVAPLTSGPIIIAPRALQYADDTIILMEAFPRNLQIFKLILANFVSLTGLHINDSKCLFVPIAIPQALITTVHQTLACQQKSLPITYLGLPLSIRRLKKIHFKPLIDAVQRRLDRWQSRFLSFGGRLTLVKSVLTAMPIHYMQTILLPAWLIKHLEGMRRKFFWKDKDKCLRGHCLVNWSKCCMLKKNRGLGIISLLLQNQALLTKWLWKISTDENSLWTSTIRELYGTTDIDRLSSLDEISNGFKDILRAYRILADTGVRSSYHPSLWKIKAPLKVRIFLWLLLQNRLLTQENLLLRGWPAIQSCITCQTPTMETAPHLFIHCPFAHRLWDMLQTRLNLPVINFTADLVGFWLTNRSLLGDQWDIIWAAASWALWKERNARIFSAETSIQSKLLGNIIKDMAAWTIHF</sequence>
<protein>
    <recommendedName>
        <fullName evidence="1">Reverse transcriptase domain-containing protein</fullName>
    </recommendedName>
</protein>
<dbReference type="InterPro" id="IPR026960">
    <property type="entry name" value="RVT-Znf"/>
</dbReference>
<dbReference type="InterPro" id="IPR000477">
    <property type="entry name" value="RT_dom"/>
</dbReference>
<comment type="caution">
    <text evidence="2">The sequence shown here is derived from an EMBL/GenBank/DDBJ whole genome shotgun (WGS) entry which is preliminary data.</text>
</comment>
<dbReference type="Pfam" id="PF13966">
    <property type="entry name" value="zf-RVT"/>
    <property type="match status" value="1"/>
</dbReference>
<dbReference type="EMBL" id="JAMQYH010000004">
    <property type="protein sequence ID" value="KAJ1690987.1"/>
    <property type="molecule type" value="Genomic_DNA"/>
</dbReference>
<dbReference type="PANTHER" id="PTHR33116:SF78">
    <property type="entry name" value="OS12G0587133 PROTEIN"/>
    <property type="match status" value="1"/>
</dbReference>
<keyword evidence="3" id="KW-1185">Reference proteome</keyword>
<accession>A0A9Q0HLU9</accession>
<dbReference type="AlphaFoldDB" id="A0A9Q0HLU9"/>
<evidence type="ECO:0000313" key="2">
    <source>
        <dbReference type="EMBL" id="KAJ1690987.1"/>
    </source>
</evidence>
<dbReference type="InterPro" id="IPR043502">
    <property type="entry name" value="DNA/RNA_pol_sf"/>
</dbReference>
<dbReference type="Pfam" id="PF00078">
    <property type="entry name" value="RVT_1"/>
    <property type="match status" value="1"/>
</dbReference>
<dbReference type="OrthoDB" id="668162at2759"/>
<dbReference type="Proteomes" id="UP001151287">
    <property type="component" value="Unassembled WGS sequence"/>
</dbReference>
<dbReference type="SUPFAM" id="SSF56672">
    <property type="entry name" value="DNA/RNA polymerases"/>
    <property type="match status" value="1"/>
</dbReference>
<organism evidence="2 3">
    <name type="scientific">Rhynchospora breviuscula</name>
    <dbReference type="NCBI Taxonomy" id="2022672"/>
    <lineage>
        <taxon>Eukaryota</taxon>
        <taxon>Viridiplantae</taxon>
        <taxon>Streptophyta</taxon>
        <taxon>Embryophyta</taxon>
        <taxon>Tracheophyta</taxon>
        <taxon>Spermatophyta</taxon>
        <taxon>Magnoliopsida</taxon>
        <taxon>Liliopsida</taxon>
        <taxon>Poales</taxon>
        <taxon>Cyperaceae</taxon>
        <taxon>Cyperoideae</taxon>
        <taxon>Rhynchosporeae</taxon>
        <taxon>Rhynchospora</taxon>
    </lineage>
</organism>
<dbReference type="PANTHER" id="PTHR33116">
    <property type="entry name" value="REVERSE TRANSCRIPTASE ZINC-BINDING DOMAIN-CONTAINING PROTEIN-RELATED-RELATED"/>
    <property type="match status" value="1"/>
</dbReference>
<evidence type="ECO:0000259" key="1">
    <source>
        <dbReference type="PROSITE" id="PS50878"/>
    </source>
</evidence>
<gene>
    <name evidence="2" type="ORF">LUZ63_015142</name>
</gene>